<dbReference type="FunFam" id="3.30.540.30:FF:000001">
    <property type="entry name" value="Dipeptidyl peptidase 3"/>
    <property type="match status" value="1"/>
</dbReference>
<dbReference type="OrthoDB" id="4694525at2759"/>
<comment type="cofactor">
    <cofactor evidence="16">
        <name>Zn(2+)</name>
        <dbReference type="ChEBI" id="CHEBI:29105"/>
    </cofactor>
    <text evidence="16">Binds 1 zinc ion per subunit.</text>
</comment>
<dbReference type="PANTHER" id="PTHR23422:SF11">
    <property type="entry name" value="DIPEPTIDYL PEPTIDASE 3"/>
    <property type="match status" value="1"/>
</dbReference>
<keyword evidence="7" id="KW-0963">Cytoplasm</keyword>
<dbReference type="InterPro" id="IPR005317">
    <property type="entry name" value="Dipeptidyl-peptase3"/>
</dbReference>
<keyword evidence="12" id="KW-0482">Metalloprotease</keyword>
<gene>
    <name evidence="17" type="ORF">MCOR_51315</name>
</gene>
<keyword evidence="18" id="KW-1185">Reference proteome</keyword>
<evidence type="ECO:0000256" key="8">
    <source>
        <dbReference type="ARBA" id="ARBA00022670"/>
    </source>
</evidence>
<evidence type="ECO:0000256" key="2">
    <source>
        <dbReference type="ARBA" id="ARBA00004496"/>
    </source>
</evidence>
<dbReference type="Gene3D" id="3.30.540.30">
    <property type="match status" value="3"/>
</dbReference>
<dbReference type="GO" id="GO:0008239">
    <property type="term" value="F:dipeptidyl-peptidase activity"/>
    <property type="evidence" value="ECO:0007669"/>
    <property type="project" value="UniProtKB-EC"/>
</dbReference>
<protein>
    <recommendedName>
        <fullName evidence="5">Dipeptidyl peptidase 3</fullName>
        <ecNumber evidence="4">3.4.14.4</ecNumber>
    </recommendedName>
    <alternativeName>
        <fullName evidence="13">Dipeptidyl aminopeptidase III</fullName>
    </alternativeName>
    <alternativeName>
        <fullName evidence="14">Dipeptidyl peptidase III</fullName>
    </alternativeName>
</protein>
<name>A0A6J8EGU2_MYTCO</name>
<evidence type="ECO:0000313" key="18">
    <source>
        <dbReference type="Proteomes" id="UP000507470"/>
    </source>
</evidence>
<keyword evidence="8" id="KW-0645">Protease</keyword>
<proteinExistence type="inferred from homology"/>
<evidence type="ECO:0000256" key="11">
    <source>
        <dbReference type="ARBA" id="ARBA00022833"/>
    </source>
</evidence>
<dbReference type="AlphaFoldDB" id="A0A6J8EGU2"/>
<dbReference type="GO" id="GO:0046872">
    <property type="term" value="F:metal ion binding"/>
    <property type="evidence" value="ECO:0007669"/>
    <property type="project" value="UniProtKB-KW"/>
</dbReference>
<dbReference type="InterPro" id="IPR039461">
    <property type="entry name" value="Peptidase_M49"/>
</dbReference>
<organism evidence="17 18">
    <name type="scientific">Mytilus coruscus</name>
    <name type="common">Sea mussel</name>
    <dbReference type="NCBI Taxonomy" id="42192"/>
    <lineage>
        <taxon>Eukaryota</taxon>
        <taxon>Metazoa</taxon>
        <taxon>Spiralia</taxon>
        <taxon>Lophotrochozoa</taxon>
        <taxon>Mollusca</taxon>
        <taxon>Bivalvia</taxon>
        <taxon>Autobranchia</taxon>
        <taxon>Pteriomorphia</taxon>
        <taxon>Mytilida</taxon>
        <taxon>Mytiloidea</taxon>
        <taxon>Mytilidae</taxon>
        <taxon>Mytilinae</taxon>
        <taxon>Mytilus</taxon>
    </lineage>
</organism>
<dbReference type="Pfam" id="PF03571">
    <property type="entry name" value="Peptidase_M49"/>
    <property type="match status" value="1"/>
</dbReference>
<evidence type="ECO:0000256" key="7">
    <source>
        <dbReference type="ARBA" id="ARBA00022490"/>
    </source>
</evidence>
<feature type="binding site" evidence="16">
    <location>
        <position position="513"/>
    </location>
    <ligand>
        <name>Zn(2+)</name>
        <dbReference type="ChEBI" id="CHEBI:29105"/>
        <note>catalytic</note>
    </ligand>
</feature>
<keyword evidence="6" id="KW-0031">Aminopeptidase</keyword>
<keyword evidence="10 17" id="KW-0378">Hydrolase</keyword>
<evidence type="ECO:0000256" key="3">
    <source>
        <dbReference type="ARBA" id="ARBA00010200"/>
    </source>
</evidence>
<accession>A0A6J8EGU2</accession>
<comment type="similarity">
    <text evidence="3">Belongs to the peptidase M49 family.</text>
</comment>
<evidence type="ECO:0000256" key="10">
    <source>
        <dbReference type="ARBA" id="ARBA00022801"/>
    </source>
</evidence>
<evidence type="ECO:0000256" key="14">
    <source>
        <dbReference type="ARBA" id="ARBA00032119"/>
    </source>
</evidence>
<keyword evidence="11 16" id="KW-0862">Zinc</keyword>
<evidence type="ECO:0000256" key="9">
    <source>
        <dbReference type="ARBA" id="ARBA00022723"/>
    </source>
</evidence>
<sequence>MLHAYYKYCFRLTFHPVVIQEFVQSCLPFQLILLPGLCCECLKSESYKVLSCSRMSTDISQYIIPNDTGVCLLDCITAFEGLTPKERLYAHYIAQASWYGGLIVLVQTSPESPGIFILLQKIFRTQPISEVKSLAIKQGITEEEWQAIMIYCAAFYANSGNYKAFGDTKFIPNVPKEKFESLILCCTAAVDDPKGIKALWDSVSDRMFSLVTRQKELGLGEKGTTTYFSSNCNLDDAKLAQEFMDSKDLSAYNTRLFKTEQNGQTCYEVRLASALTEGGSIEGCPEGILGTHQFTSSTSKSCSFTVTRGDYSKLMAKVAENLGKAKEHVANDLEKQMLTEYIKSFTTGSIPAHKDGSRHWIKNIGPIVETYIGFIESYRDPFGVRGEFEGFAAVVNKEMSKQFAELVNNAEHLLALLPWPAAYEKDKFLKPDFTSLDVLAFGGSGIPAGINIPNYDDIRQSEGFKNVSLGNVLIAAYKDTKVSFLDDEDTELFIKLKIPSFEVQVGLHELLGHGSGKLFIKGEDGKFNFDIDTVEHTETKDKITKWYNQNEAFLKFYTLVFLRRILEPNSIPSTSPDTAECVGIYLCLSADALRIFGHKEDTADDLIYVNWLNMARAGLLALEFYSPDTGSWRQAHMNGRYVILRVMIEAGQGLITITKTTGDDGKEDIHLKLDRTKILPVGKPAIGNFLRKLQVYKSTGDVEAATAMYGHYSEVHDDEEPHFLSLRSVVLARKTPRKMMVQHNTTVEGPTVKLQSYESSADGLVQSFIDRFPTSEVDDILKELMEKDQPFFTT</sequence>
<dbReference type="GO" id="GO:0005737">
    <property type="term" value="C:cytoplasm"/>
    <property type="evidence" value="ECO:0007669"/>
    <property type="project" value="UniProtKB-SubCell"/>
</dbReference>
<evidence type="ECO:0000256" key="6">
    <source>
        <dbReference type="ARBA" id="ARBA00022438"/>
    </source>
</evidence>
<dbReference type="PANTHER" id="PTHR23422">
    <property type="entry name" value="DIPEPTIDYL PEPTIDASE III-RELATED"/>
    <property type="match status" value="1"/>
</dbReference>
<reference evidence="17 18" key="1">
    <citation type="submission" date="2020-06" db="EMBL/GenBank/DDBJ databases">
        <authorList>
            <person name="Li R."/>
            <person name="Bekaert M."/>
        </authorList>
    </citation>
    <scope>NUCLEOTIDE SEQUENCE [LARGE SCALE GENOMIC DNA]</scope>
    <source>
        <strain evidence="18">wild</strain>
    </source>
</reference>
<dbReference type="FunFam" id="3.30.540.30:FF:000002">
    <property type="entry name" value="Dipeptidyl peptidase 3"/>
    <property type="match status" value="1"/>
</dbReference>
<evidence type="ECO:0000256" key="13">
    <source>
        <dbReference type="ARBA" id="ARBA00031288"/>
    </source>
</evidence>
<evidence type="ECO:0000313" key="17">
    <source>
        <dbReference type="EMBL" id="CAC5418922.1"/>
    </source>
</evidence>
<dbReference type="GO" id="GO:0004177">
    <property type="term" value="F:aminopeptidase activity"/>
    <property type="evidence" value="ECO:0007669"/>
    <property type="project" value="UniProtKB-KW"/>
</dbReference>
<evidence type="ECO:0000256" key="12">
    <source>
        <dbReference type="ARBA" id="ARBA00023049"/>
    </source>
</evidence>
<feature type="active site" evidence="15">
    <location>
        <position position="509"/>
    </location>
</feature>
<dbReference type="FunFam" id="3.30.540.30:FF:000008">
    <property type="entry name" value="Dipeptidyl peptidase 3"/>
    <property type="match status" value="1"/>
</dbReference>
<dbReference type="GO" id="GO:0006508">
    <property type="term" value="P:proteolysis"/>
    <property type="evidence" value="ECO:0007669"/>
    <property type="project" value="UniProtKB-KW"/>
</dbReference>
<dbReference type="GO" id="GO:0008235">
    <property type="term" value="F:metalloexopeptidase activity"/>
    <property type="evidence" value="ECO:0007669"/>
    <property type="project" value="InterPro"/>
</dbReference>
<comment type="subcellular location">
    <subcellularLocation>
        <location evidence="2">Cytoplasm</location>
    </subcellularLocation>
</comment>
<dbReference type="EC" id="3.4.14.4" evidence="4"/>
<dbReference type="EMBL" id="CACVKT020008954">
    <property type="protein sequence ID" value="CAC5418922.1"/>
    <property type="molecule type" value="Genomic_DNA"/>
</dbReference>
<comment type="catalytic activity">
    <reaction evidence="1">
        <text>Release of an N-terminal dipeptide from a peptide comprising four or more residues, with broad specificity. Also acts on dipeptidyl 2-naphthylamides.</text>
        <dbReference type="EC" id="3.4.14.4"/>
    </reaction>
</comment>
<dbReference type="Proteomes" id="UP000507470">
    <property type="component" value="Unassembled WGS sequence"/>
</dbReference>
<evidence type="ECO:0000256" key="4">
    <source>
        <dbReference type="ARBA" id="ARBA00012063"/>
    </source>
</evidence>
<evidence type="ECO:0000256" key="1">
    <source>
        <dbReference type="ARBA" id="ARBA00001336"/>
    </source>
</evidence>
<evidence type="ECO:0000256" key="16">
    <source>
        <dbReference type="PIRSR" id="PIRSR007828-2"/>
    </source>
</evidence>
<keyword evidence="9 16" id="KW-0479">Metal-binding</keyword>
<dbReference type="PIRSF" id="PIRSF007828">
    <property type="entry name" value="Dipeptidyl-peptidase_III"/>
    <property type="match status" value="1"/>
</dbReference>
<evidence type="ECO:0000256" key="15">
    <source>
        <dbReference type="PIRSR" id="PIRSR007828-1"/>
    </source>
</evidence>
<feature type="binding site" evidence="16">
    <location>
        <position position="508"/>
    </location>
    <ligand>
        <name>Zn(2+)</name>
        <dbReference type="ChEBI" id="CHEBI:29105"/>
        <note>catalytic</note>
    </ligand>
</feature>
<evidence type="ECO:0000256" key="5">
    <source>
        <dbReference type="ARBA" id="ARBA00014713"/>
    </source>
</evidence>